<accession>A0A165IWU6</accession>
<proteinExistence type="predicted"/>
<sequence length="132" mass="15197">MSFANWFKELIAYVTPTNYLDNLLDNIHTCKQSSNQDVYTHICDPCSDHNWLDMANHLTEDQLCTIVKTGLLDDLCACMCLDNNLHTAKTLKELASGLSKLEEVLNLDNNHIKAATSHHYKREQKYLMLMYC</sequence>
<gene>
    <name evidence="1" type="ORF">CALCODRAFT_480236</name>
</gene>
<organism evidence="1 2">
    <name type="scientific">Calocera cornea HHB12733</name>
    <dbReference type="NCBI Taxonomy" id="1353952"/>
    <lineage>
        <taxon>Eukaryota</taxon>
        <taxon>Fungi</taxon>
        <taxon>Dikarya</taxon>
        <taxon>Basidiomycota</taxon>
        <taxon>Agaricomycotina</taxon>
        <taxon>Dacrymycetes</taxon>
        <taxon>Dacrymycetales</taxon>
        <taxon>Dacrymycetaceae</taxon>
        <taxon>Calocera</taxon>
    </lineage>
</organism>
<name>A0A165IWU6_9BASI</name>
<dbReference type="EMBL" id="KV423926">
    <property type="protein sequence ID" value="KZT61082.1"/>
    <property type="molecule type" value="Genomic_DNA"/>
</dbReference>
<keyword evidence="2" id="KW-1185">Reference proteome</keyword>
<dbReference type="InParanoid" id="A0A165IWU6"/>
<reference evidence="1 2" key="1">
    <citation type="journal article" date="2016" name="Mol. Biol. Evol.">
        <title>Comparative Genomics of Early-Diverging Mushroom-Forming Fungi Provides Insights into the Origins of Lignocellulose Decay Capabilities.</title>
        <authorList>
            <person name="Nagy L.G."/>
            <person name="Riley R."/>
            <person name="Tritt A."/>
            <person name="Adam C."/>
            <person name="Daum C."/>
            <person name="Floudas D."/>
            <person name="Sun H."/>
            <person name="Yadav J.S."/>
            <person name="Pangilinan J."/>
            <person name="Larsson K.H."/>
            <person name="Matsuura K."/>
            <person name="Barry K."/>
            <person name="Labutti K."/>
            <person name="Kuo R."/>
            <person name="Ohm R.A."/>
            <person name="Bhattacharya S.S."/>
            <person name="Shirouzu T."/>
            <person name="Yoshinaga Y."/>
            <person name="Martin F.M."/>
            <person name="Grigoriev I.V."/>
            <person name="Hibbett D.S."/>
        </authorList>
    </citation>
    <scope>NUCLEOTIDE SEQUENCE [LARGE SCALE GENOMIC DNA]</scope>
    <source>
        <strain evidence="1 2">HHB12733</strain>
    </source>
</reference>
<evidence type="ECO:0000313" key="1">
    <source>
        <dbReference type="EMBL" id="KZT61082.1"/>
    </source>
</evidence>
<protein>
    <submittedName>
        <fullName evidence="1">Uncharacterized protein</fullName>
    </submittedName>
</protein>
<evidence type="ECO:0000313" key="2">
    <source>
        <dbReference type="Proteomes" id="UP000076842"/>
    </source>
</evidence>
<dbReference type="AlphaFoldDB" id="A0A165IWU6"/>
<dbReference type="Proteomes" id="UP000076842">
    <property type="component" value="Unassembled WGS sequence"/>
</dbReference>